<reference evidence="7 8" key="1">
    <citation type="submission" date="2015-07" db="EMBL/GenBank/DDBJ databases">
        <title>Emmonsia species relationships and genome sequence.</title>
        <authorList>
            <consortium name="The Broad Institute Genomics Platform"/>
            <person name="Cuomo C.A."/>
            <person name="Munoz J.F."/>
            <person name="Imamovic A."/>
            <person name="Priest M.E."/>
            <person name="Young S."/>
            <person name="Clay O.K."/>
            <person name="McEwen J.G."/>
        </authorList>
    </citation>
    <scope>NUCLEOTIDE SEQUENCE [LARGE SCALE GENOMIC DNA]</scope>
    <source>
        <strain evidence="7 8">UAMH 9510</strain>
    </source>
</reference>
<evidence type="ECO:0008006" key="9">
    <source>
        <dbReference type="Google" id="ProtNLM"/>
    </source>
</evidence>
<dbReference type="Pfam" id="PF04193">
    <property type="entry name" value="PQ-loop"/>
    <property type="match status" value="2"/>
</dbReference>
<feature type="transmembrane region" description="Helical" evidence="6">
    <location>
        <begin position="155"/>
        <end position="176"/>
    </location>
</feature>
<keyword evidence="8" id="KW-1185">Reference proteome</keyword>
<feature type="transmembrane region" description="Helical" evidence="6">
    <location>
        <begin position="120"/>
        <end position="143"/>
    </location>
</feature>
<dbReference type="InterPro" id="IPR006603">
    <property type="entry name" value="PQ-loop_rpt"/>
</dbReference>
<evidence type="ECO:0000313" key="8">
    <source>
        <dbReference type="Proteomes" id="UP000182235"/>
    </source>
</evidence>
<keyword evidence="4 6" id="KW-0472">Membrane</keyword>
<feature type="transmembrane region" description="Helical" evidence="6">
    <location>
        <begin position="36"/>
        <end position="53"/>
    </location>
</feature>
<dbReference type="Gene3D" id="1.20.1280.290">
    <property type="match status" value="1"/>
</dbReference>
<evidence type="ECO:0000256" key="4">
    <source>
        <dbReference type="ARBA" id="ARBA00023136"/>
    </source>
</evidence>
<accession>A0A1J9QQY7</accession>
<keyword evidence="3 6" id="KW-1133">Transmembrane helix</keyword>
<dbReference type="VEuPathDB" id="FungiDB:AJ78_01370"/>
<comment type="subcellular location">
    <subcellularLocation>
        <location evidence="1">Membrane</location>
        <topology evidence="1">Multi-pass membrane protein</topology>
    </subcellularLocation>
</comment>
<gene>
    <name evidence="7" type="ORF">AJ78_01370</name>
</gene>
<dbReference type="Proteomes" id="UP000182235">
    <property type="component" value="Unassembled WGS sequence"/>
</dbReference>
<protein>
    <recommendedName>
        <fullName evidence="9">PQ loop repeat protein</fullName>
    </recommendedName>
</protein>
<dbReference type="PANTHER" id="PTHR16201">
    <property type="entry name" value="SEVEN TRANSMEMBRANE PROTEIN 1-RELATED"/>
    <property type="match status" value="1"/>
</dbReference>
<feature type="transmembrane region" description="Helical" evidence="6">
    <location>
        <begin position="90"/>
        <end position="114"/>
    </location>
</feature>
<feature type="compositionally biased region" description="Basic and acidic residues" evidence="5">
    <location>
        <begin position="260"/>
        <end position="272"/>
    </location>
</feature>
<dbReference type="SMART" id="SM00679">
    <property type="entry name" value="CTNS"/>
    <property type="match status" value="2"/>
</dbReference>
<keyword evidence="2 6" id="KW-0812">Transmembrane</keyword>
<dbReference type="PANTHER" id="PTHR16201:SF37">
    <property type="entry name" value="PQ-LOOP REPEAT-CONTAINING PROTEIN"/>
    <property type="match status" value="1"/>
</dbReference>
<evidence type="ECO:0000313" key="7">
    <source>
        <dbReference type="EMBL" id="OJD18599.1"/>
    </source>
</evidence>
<evidence type="ECO:0000256" key="1">
    <source>
        <dbReference type="ARBA" id="ARBA00004141"/>
    </source>
</evidence>
<evidence type="ECO:0000256" key="6">
    <source>
        <dbReference type="SAM" id="Phobius"/>
    </source>
</evidence>
<proteinExistence type="predicted"/>
<evidence type="ECO:0000256" key="3">
    <source>
        <dbReference type="ARBA" id="ARBA00022989"/>
    </source>
</evidence>
<evidence type="ECO:0000256" key="2">
    <source>
        <dbReference type="ARBA" id="ARBA00022692"/>
    </source>
</evidence>
<dbReference type="GO" id="GO:0016020">
    <property type="term" value="C:membrane"/>
    <property type="evidence" value="ECO:0007669"/>
    <property type="project" value="UniProtKB-SubCell"/>
</dbReference>
<dbReference type="EMBL" id="LGRN01000030">
    <property type="protein sequence ID" value="OJD18599.1"/>
    <property type="molecule type" value="Genomic_DNA"/>
</dbReference>
<comment type="caution">
    <text evidence="7">The sequence shown here is derived from an EMBL/GenBank/DDBJ whole genome shotgun (WGS) entry which is preliminary data.</text>
</comment>
<dbReference type="AlphaFoldDB" id="A0A1J9QQY7"/>
<feature type="transmembrane region" description="Helical" evidence="6">
    <location>
        <begin position="6"/>
        <end position="24"/>
    </location>
</feature>
<organism evidence="7 8">
    <name type="scientific">Emergomyces pasteurianus Ep9510</name>
    <dbReference type="NCBI Taxonomy" id="1447872"/>
    <lineage>
        <taxon>Eukaryota</taxon>
        <taxon>Fungi</taxon>
        <taxon>Dikarya</taxon>
        <taxon>Ascomycota</taxon>
        <taxon>Pezizomycotina</taxon>
        <taxon>Eurotiomycetes</taxon>
        <taxon>Eurotiomycetidae</taxon>
        <taxon>Onygenales</taxon>
        <taxon>Ajellomycetaceae</taxon>
        <taxon>Emergomyces</taxon>
    </lineage>
</organism>
<feature type="region of interest" description="Disordered" evidence="5">
    <location>
        <begin position="253"/>
        <end position="272"/>
    </location>
</feature>
<feature type="transmembrane region" description="Helical" evidence="6">
    <location>
        <begin position="182"/>
        <end position="207"/>
    </location>
</feature>
<sequence>MDVPVAANVLGTIGALLPQIVVNHRRHHTDGLQPSMMILWAIAGLPLGTYNIVEEFNVALQVQPQILTLLSLATWTQCMHYGKHWAAKKCLITVPILCAMFGGIQASLIFALRIAKHREIQWPLTMMAILSACLLVAGVLRHYWDIYVHRTVRGISFLFVALDAAGDLFSLVSILYQPTLDILGIAIYGSELVFWLGICACGGFLNFPPWIRKKVRAWGYCSQEGPERNGEQMTQQAQHICLREMPSSTSVFRTASGTVDEPRRRDTAVREP</sequence>
<evidence type="ECO:0000256" key="5">
    <source>
        <dbReference type="SAM" id="MobiDB-lite"/>
    </source>
</evidence>
<dbReference type="InterPro" id="IPR051415">
    <property type="entry name" value="LAAT-1"/>
</dbReference>
<name>A0A1J9QQY7_9EURO</name>
<dbReference type="OrthoDB" id="407617at2759"/>